<dbReference type="GO" id="GO:0034775">
    <property type="term" value="P:glutathione transmembrane transport"/>
    <property type="evidence" value="ECO:0007669"/>
    <property type="project" value="InterPro"/>
</dbReference>
<feature type="transmembrane region" description="Helical" evidence="7">
    <location>
        <begin position="140"/>
        <end position="164"/>
    </location>
</feature>
<dbReference type="RefSeq" id="WP_116686455.1">
    <property type="nucleotide sequence ID" value="NZ_CAWNYD010000002.1"/>
</dbReference>
<name>A0A2V1GXL3_9GAMM</name>
<proteinExistence type="predicted"/>
<dbReference type="GO" id="GO:0034040">
    <property type="term" value="F:ATPase-coupled lipid transmembrane transporter activity"/>
    <property type="evidence" value="ECO:0007669"/>
    <property type="project" value="TreeGrafter"/>
</dbReference>
<dbReference type="GO" id="GO:0005524">
    <property type="term" value="F:ATP binding"/>
    <property type="evidence" value="ECO:0007669"/>
    <property type="project" value="UniProtKB-KW"/>
</dbReference>
<dbReference type="GO" id="GO:0045454">
    <property type="term" value="P:cell redox homeostasis"/>
    <property type="evidence" value="ECO:0007669"/>
    <property type="project" value="InterPro"/>
</dbReference>
<comment type="subcellular location">
    <subcellularLocation>
        <location evidence="1">Cell membrane</location>
        <topology evidence="1">Multi-pass membrane protein</topology>
    </subcellularLocation>
</comment>
<evidence type="ECO:0000256" key="3">
    <source>
        <dbReference type="ARBA" id="ARBA00022741"/>
    </source>
</evidence>
<evidence type="ECO:0000256" key="5">
    <source>
        <dbReference type="ARBA" id="ARBA00022989"/>
    </source>
</evidence>
<dbReference type="InterPro" id="IPR014223">
    <property type="entry name" value="ABC_CydC/D"/>
</dbReference>
<feature type="domain" description="ABC transmembrane type-1" evidence="9">
    <location>
        <begin position="22"/>
        <end position="323"/>
    </location>
</feature>
<dbReference type="InterPro" id="IPR027417">
    <property type="entry name" value="P-loop_NTPase"/>
</dbReference>
<evidence type="ECO:0000256" key="4">
    <source>
        <dbReference type="ARBA" id="ARBA00022840"/>
    </source>
</evidence>
<feature type="transmembrane region" description="Helical" evidence="7">
    <location>
        <begin position="170"/>
        <end position="188"/>
    </location>
</feature>
<sequence length="562" mass="61790">MKSSPLGFFIGFFVKQRPWWLLAGVLTLLFSWLSSLMLLGVSGWFISAAGIAGAAVVVGSAITFNFFYPAGTVRFAAMARTATRYLDRLVSHEATFRLLADLRVWLFKRMLFQPLQHLGKLRQGDLLNRLTSDIDALDNLYLRVIAPLIAAALLAAILVVVSQWLMPPLLWPGLGLMLAAGILLPLWTQKKAQGDANKLPEFTSQIRINVLDGVQGLAELKSFNRLDDQLKKIQTSDQQRNRLVLKQVKLEGFAAFIASGLTGIALCSLLWFGVDYLADLSKISAEIATSSFDGPKLVAAVFILMGLSEAILPLAPAFRQLVETTQSAKRLLQIKTDTQQSSKNTLDINLDRPPLIALENIQLSLQETQVLSDFNGEIQPGEKVLLSGASGCGKSSLAKLLVSELDADSGNILLNHRSLNDYSEQSRNQLMGYLPQQTQLLSDTVANNLRLAAHGKTITDDQLWNALQLVGLKETILNMPEKLDSWLGESGVNLSGGQARRLALAVLLVADFQVLLLDEPFEGLDDQIAQQISEHLMAMNKTIILISHRQVDRDLPATIWGF</sequence>
<dbReference type="Gene3D" id="3.40.50.300">
    <property type="entry name" value="P-loop containing nucleotide triphosphate hydrolases"/>
    <property type="match status" value="1"/>
</dbReference>
<dbReference type="PANTHER" id="PTHR24221">
    <property type="entry name" value="ATP-BINDING CASSETTE SUB-FAMILY B"/>
    <property type="match status" value="1"/>
</dbReference>
<dbReference type="GO" id="GO:0016887">
    <property type="term" value="F:ATP hydrolysis activity"/>
    <property type="evidence" value="ECO:0007669"/>
    <property type="project" value="InterPro"/>
</dbReference>
<evidence type="ECO:0000256" key="7">
    <source>
        <dbReference type="SAM" id="Phobius"/>
    </source>
</evidence>
<keyword evidence="5 7" id="KW-1133">Transmembrane helix</keyword>
<accession>A0A2V1GXL3</accession>
<dbReference type="SUPFAM" id="SSF90123">
    <property type="entry name" value="ABC transporter transmembrane region"/>
    <property type="match status" value="1"/>
</dbReference>
<dbReference type="GO" id="GO:0140359">
    <property type="term" value="F:ABC-type transporter activity"/>
    <property type="evidence" value="ECO:0007669"/>
    <property type="project" value="InterPro"/>
</dbReference>
<feature type="transmembrane region" description="Helical" evidence="7">
    <location>
        <begin position="45"/>
        <end position="68"/>
    </location>
</feature>
<dbReference type="Pfam" id="PF00005">
    <property type="entry name" value="ABC_tran"/>
    <property type="match status" value="1"/>
</dbReference>
<dbReference type="AlphaFoldDB" id="A0A2V1GXL3"/>
<dbReference type="GO" id="GO:0005886">
    <property type="term" value="C:plasma membrane"/>
    <property type="evidence" value="ECO:0007669"/>
    <property type="project" value="UniProtKB-SubCell"/>
</dbReference>
<keyword evidence="11" id="KW-1185">Reference proteome</keyword>
<dbReference type="SMART" id="SM00382">
    <property type="entry name" value="AAA"/>
    <property type="match status" value="1"/>
</dbReference>
<dbReference type="InterPro" id="IPR017871">
    <property type="entry name" value="ABC_transporter-like_CS"/>
</dbReference>
<dbReference type="InterPro" id="IPR039421">
    <property type="entry name" value="Type_1_exporter"/>
</dbReference>
<evidence type="ECO:0000256" key="2">
    <source>
        <dbReference type="ARBA" id="ARBA00022692"/>
    </source>
</evidence>
<dbReference type="PANTHER" id="PTHR24221:SF653">
    <property type="entry name" value="TRANSPORT ATP-BINDING PROTEIN CYDC"/>
    <property type="match status" value="1"/>
</dbReference>
<keyword evidence="3" id="KW-0547">Nucleotide-binding</keyword>
<evidence type="ECO:0000259" key="9">
    <source>
        <dbReference type="PROSITE" id="PS50929"/>
    </source>
</evidence>
<dbReference type="InterPro" id="IPR036640">
    <property type="entry name" value="ABC1_TM_sf"/>
</dbReference>
<evidence type="ECO:0000313" key="10">
    <source>
        <dbReference type="EMBL" id="PVZ70383.1"/>
    </source>
</evidence>
<evidence type="ECO:0000256" key="6">
    <source>
        <dbReference type="ARBA" id="ARBA00023136"/>
    </source>
</evidence>
<gene>
    <name evidence="10" type="primary">cydC</name>
    <name evidence="10" type="ORF">DC094_07255</name>
</gene>
<evidence type="ECO:0000256" key="1">
    <source>
        <dbReference type="ARBA" id="ARBA00004651"/>
    </source>
</evidence>
<feature type="transmembrane region" description="Helical" evidence="7">
    <location>
        <begin position="20"/>
        <end position="39"/>
    </location>
</feature>
<feature type="transmembrane region" description="Helical" evidence="7">
    <location>
        <begin position="250"/>
        <end position="272"/>
    </location>
</feature>
<dbReference type="SUPFAM" id="SSF52540">
    <property type="entry name" value="P-loop containing nucleoside triphosphate hydrolases"/>
    <property type="match status" value="1"/>
</dbReference>
<comment type="caution">
    <text evidence="10">The sequence shown here is derived from an EMBL/GenBank/DDBJ whole genome shotgun (WGS) entry which is preliminary data.</text>
</comment>
<dbReference type="Proteomes" id="UP000244906">
    <property type="component" value="Unassembled WGS sequence"/>
</dbReference>
<dbReference type="Pfam" id="PF00664">
    <property type="entry name" value="ABC_membrane"/>
    <property type="match status" value="1"/>
</dbReference>
<dbReference type="InterPro" id="IPR003439">
    <property type="entry name" value="ABC_transporter-like_ATP-bd"/>
</dbReference>
<dbReference type="PROSITE" id="PS50929">
    <property type="entry name" value="ABC_TM1F"/>
    <property type="match status" value="1"/>
</dbReference>
<feature type="domain" description="ABC transporter" evidence="8">
    <location>
        <begin position="356"/>
        <end position="559"/>
    </location>
</feature>
<dbReference type="PROSITE" id="PS50893">
    <property type="entry name" value="ABC_TRANSPORTER_2"/>
    <property type="match status" value="1"/>
</dbReference>
<keyword evidence="2 7" id="KW-0812">Transmembrane</keyword>
<keyword evidence="6 7" id="KW-0472">Membrane</keyword>
<dbReference type="OrthoDB" id="6336411at2"/>
<dbReference type="InterPro" id="IPR011527">
    <property type="entry name" value="ABC1_TM_dom"/>
</dbReference>
<protein>
    <submittedName>
        <fullName evidence="10">Thiol reductant ABC exporter subunit CydC</fullName>
    </submittedName>
</protein>
<evidence type="ECO:0000313" key="11">
    <source>
        <dbReference type="Proteomes" id="UP000244906"/>
    </source>
</evidence>
<dbReference type="PROSITE" id="PS00211">
    <property type="entry name" value="ABC_TRANSPORTER_1"/>
    <property type="match status" value="1"/>
</dbReference>
<dbReference type="InterPro" id="IPR003593">
    <property type="entry name" value="AAA+_ATPase"/>
</dbReference>
<dbReference type="EMBL" id="QDDL01000002">
    <property type="protein sequence ID" value="PVZ70383.1"/>
    <property type="molecule type" value="Genomic_DNA"/>
</dbReference>
<keyword evidence="4" id="KW-0067">ATP-binding</keyword>
<dbReference type="Gene3D" id="1.20.1560.10">
    <property type="entry name" value="ABC transporter type 1, transmembrane domain"/>
    <property type="match status" value="1"/>
</dbReference>
<organism evidence="10 11">
    <name type="scientific">Pelagibaculum spongiae</name>
    <dbReference type="NCBI Taxonomy" id="2080658"/>
    <lineage>
        <taxon>Bacteria</taxon>
        <taxon>Pseudomonadati</taxon>
        <taxon>Pseudomonadota</taxon>
        <taxon>Gammaproteobacteria</taxon>
        <taxon>Oceanospirillales</taxon>
        <taxon>Pelagibaculum</taxon>
    </lineage>
</organism>
<evidence type="ECO:0000259" key="8">
    <source>
        <dbReference type="PROSITE" id="PS50893"/>
    </source>
</evidence>
<dbReference type="NCBIfam" id="TIGR02868">
    <property type="entry name" value="CydC"/>
    <property type="match status" value="1"/>
</dbReference>
<reference evidence="10 11" key="1">
    <citation type="submission" date="2018-04" db="EMBL/GenBank/DDBJ databases">
        <title>Thalassorhabdus spongiae gen. nov., sp. nov., isolated from a marine sponge in South-West Iceland.</title>
        <authorList>
            <person name="Knobloch S."/>
            <person name="Daussin A."/>
            <person name="Johannsson R."/>
            <person name="Marteinsson V.T."/>
        </authorList>
    </citation>
    <scope>NUCLEOTIDE SEQUENCE [LARGE SCALE GENOMIC DNA]</scope>
    <source>
        <strain evidence="10 11">Hp12</strain>
    </source>
</reference>
<feature type="transmembrane region" description="Helical" evidence="7">
    <location>
        <begin position="297"/>
        <end position="318"/>
    </location>
</feature>